<dbReference type="Pfam" id="PF01145">
    <property type="entry name" value="Band_7"/>
    <property type="match status" value="1"/>
</dbReference>
<dbReference type="InterPro" id="IPR036013">
    <property type="entry name" value="Band_7/SPFH_dom_sf"/>
</dbReference>
<dbReference type="EMBL" id="MK500383">
    <property type="protein sequence ID" value="QBK88291.1"/>
    <property type="molecule type" value="Genomic_DNA"/>
</dbReference>
<evidence type="ECO:0000259" key="3">
    <source>
        <dbReference type="Pfam" id="PF01145"/>
    </source>
</evidence>
<feature type="domain" description="Band 7" evidence="3">
    <location>
        <begin position="30"/>
        <end position="209"/>
    </location>
</feature>
<name>A0A481YZE6_9VIRU</name>
<accession>A0A481YZE6</accession>
<dbReference type="SUPFAM" id="SSF117892">
    <property type="entry name" value="Band 7/SPFH domain"/>
    <property type="match status" value="1"/>
</dbReference>
<keyword evidence="2" id="KW-1133">Transmembrane helix</keyword>
<keyword evidence="2" id="KW-0812">Transmembrane</keyword>
<evidence type="ECO:0000313" key="4">
    <source>
        <dbReference type="EMBL" id="QBK88291.1"/>
    </source>
</evidence>
<evidence type="ECO:0000256" key="2">
    <source>
        <dbReference type="SAM" id="Phobius"/>
    </source>
</evidence>
<keyword evidence="1" id="KW-0175">Coiled coil</keyword>
<feature type="transmembrane region" description="Helical" evidence="2">
    <location>
        <begin position="6"/>
        <end position="23"/>
    </location>
</feature>
<protein>
    <recommendedName>
        <fullName evidence="3">Band 7 domain-containing protein</fullName>
    </recommendedName>
</protein>
<gene>
    <name evidence="4" type="ORF">LCMAC202_06530</name>
</gene>
<feature type="coiled-coil region" evidence="1">
    <location>
        <begin position="187"/>
        <end position="214"/>
    </location>
</feature>
<keyword evidence="2" id="KW-0472">Membrane</keyword>
<dbReference type="InterPro" id="IPR001107">
    <property type="entry name" value="Band_7"/>
</dbReference>
<organism evidence="4">
    <name type="scientific">Marseillevirus LCMAC202</name>
    <dbReference type="NCBI Taxonomy" id="2506606"/>
    <lineage>
        <taxon>Viruses</taxon>
        <taxon>Varidnaviria</taxon>
        <taxon>Bamfordvirae</taxon>
        <taxon>Nucleocytoviricota</taxon>
        <taxon>Megaviricetes</taxon>
        <taxon>Pimascovirales</taxon>
        <taxon>Pimascovirales incertae sedis</taxon>
        <taxon>Marseilleviridae</taxon>
    </lineage>
</organism>
<evidence type="ECO:0000256" key="1">
    <source>
        <dbReference type="SAM" id="Coils"/>
    </source>
</evidence>
<reference evidence="4" key="1">
    <citation type="journal article" date="2019" name="MBio">
        <title>Virus Genomes from Deep Sea Sediments Expand the Ocean Megavirome and Support Independent Origins of Viral Gigantism.</title>
        <authorList>
            <person name="Backstrom D."/>
            <person name="Yutin N."/>
            <person name="Jorgensen S.L."/>
            <person name="Dharamshi J."/>
            <person name="Homa F."/>
            <person name="Zaremba-Niedwiedzka K."/>
            <person name="Spang A."/>
            <person name="Wolf Y.I."/>
            <person name="Koonin E.V."/>
            <person name="Ettema T.J."/>
        </authorList>
    </citation>
    <scope>NUCLEOTIDE SEQUENCE</scope>
</reference>
<sequence>MKVWQNLGAGILGFGVLLAVILIPKSLKTLEHDEFGVRYNGLTERADRTKVYKQGRYLLTPASKFFKYKRTLQTLDLSGVNEIECLTREGLNMKLDITTQYQIKEDNVFDIFDEYGEEANYVKYLNSITRDTIKDVCSNFTGEKYFFQRGVIELAIAKTLKGIYEIYKAYATSELVQLRNVMHPAPYEEANRQKQSVNQEKDRILSQREELLTEANTELLLAKVNADIKLIQANATANSIILEAQTLAPAEQKKWQDRTDAFVTIKNRLGTTTIENYIEQYIKYFVLIKQDQPIFNI</sequence>
<proteinExistence type="predicted"/>